<organism evidence="4 5">
    <name type="scientific">Saccharopolyspora cebuensis</name>
    <dbReference type="NCBI Taxonomy" id="418759"/>
    <lineage>
        <taxon>Bacteria</taxon>
        <taxon>Bacillati</taxon>
        <taxon>Actinomycetota</taxon>
        <taxon>Actinomycetes</taxon>
        <taxon>Pseudonocardiales</taxon>
        <taxon>Pseudonocardiaceae</taxon>
        <taxon>Saccharopolyspora</taxon>
    </lineage>
</organism>
<evidence type="ECO:0000313" key="4">
    <source>
        <dbReference type="EMBL" id="MEY8042379.1"/>
    </source>
</evidence>
<dbReference type="RefSeq" id="WP_345356805.1">
    <property type="nucleotide sequence ID" value="NZ_BAABII010000003.1"/>
</dbReference>
<dbReference type="Proteomes" id="UP001564626">
    <property type="component" value="Unassembled WGS sequence"/>
</dbReference>
<feature type="signal peptide" evidence="3">
    <location>
        <begin position="1"/>
        <end position="22"/>
    </location>
</feature>
<feature type="transmembrane region" description="Helical" evidence="2">
    <location>
        <begin position="68"/>
        <end position="86"/>
    </location>
</feature>
<reference evidence="4 5" key="1">
    <citation type="submission" date="2024-08" db="EMBL/GenBank/DDBJ databases">
        <title>Genome mining of Saccharopolyspora cebuensis PGLac3 from Nigerian medicinal plant.</title>
        <authorList>
            <person name="Ezeobiora C.E."/>
            <person name="Igbokwe N.H."/>
            <person name="Amin D.H."/>
            <person name="Mendie U.E."/>
        </authorList>
    </citation>
    <scope>NUCLEOTIDE SEQUENCE [LARGE SCALE GENOMIC DNA]</scope>
    <source>
        <strain evidence="4 5">PGLac3</strain>
    </source>
</reference>
<proteinExistence type="predicted"/>
<evidence type="ECO:0000256" key="3">
    <source>
        <dbReference type="SAM" id="SignalP"/>
    </source>
</evidence>
<sequence length="129" mass="13220">MPRATARFVLLALVLFGVVAMHQLPVGHGADGGGEHEPTPPAAAQSAQAHHGAAHQPDEPADDGGAHSVLHLCLAILIGAAGLLALRGRLPRAPRTLLPGPGQHPGAAPGRRPPARTTPTVYALRVLRL</sequence>
<name>A0ABV4CMQ6_9PSEU</name>
<accession>A0ABV4CMQ6</accession>
<dbReference type="Pfam" id="PF19650">
    <property type="entry name" value="DUF6153"/>
    <property type="match status" value="1"/>
</dbReference>
<protein>
    <submittedName>
        <fullName evidence="4">DUF6153 family protein</fullName>
    </submittedName>
</protein>
<keyword evidence="2" id="KW-0812">Transmembrane</keyword>
<dbReference type="InterPro" id="IPR046151">
    <property type="entry name" value="DUF6153"/>
</dbReference>
<keyword evidence="2" id="KW-0472">Membrane</keyword>
<comment type="caution">
    <text evidence="4">The sequence shown here is derived from an EMBL/GenBank/DDBJ whole genome shotgun (WGS) entry which is preliminary data.</text>
</comment>
<evidence type="ECO:0000256" key="2">
    <source>
        <dbReference type="SAM" id="Phobius"/>
    </source>
</evidence>
<keyword evidence="3" id="KW-0732">Signal</keyword>
<dbReference type="EMBL" id="JBGEHV010000055">
    <property type="protein sequence ID" value="MEY8042379.1"/>
    <property type="molecule type" value="Genomic_DNA"/>
</dbReference>
<keyword evidence="5" id="KW-1185">Reference proteome</keyword>
<keyword evidence="2" id="KW-1133">Transmembrane helix</keyword>
<feature type="region of interest" description="Disordered" evidence="1">
    <location>
        <begin position="29"/>
        <end position="64"/>
    </location>
</feature>
<gene>
    <name evidence="4" type="ORF">AB8O55_23465</name>
</gene>
<evidence type="ECO:0000256" key="1">
    <source>
        <dbReference type="SAM" id="MobiDB-lite"/>
    </source>
</evidence>
<feature type="region of interest" description="Disordered" evidence="1">
    <location>
        <begin position="95"/>
        <end position="118"/>
    </location>
</feature>
<feature type="chain" id="PRO_5045296357" evidence="3">
    <location>
        <begin position="23"/>
        <end position="129"/>
    </location>
</feature>
<feature type="compositionally biased region" description="Low complexity" evidence="1">
    <location>
        <begin position="42"/>
        <end position="55"/>
    </location>
</feature>
<evidence type="ECO:0000313" key="5">
    <source>
        <dbReference type="Proteomes" id="UP001564626"/>
    </source>
</evidence>